<dbReference type="CDD" id="cd12400">
    <property type="entry name" value="RRM_Nop6"/>
    <property type="match status" value="1"/>
</dbReference>
<dbReference type="GO" id="GO:0042274">
    <property type="term" value="P:ribosomal small subunit biogenesis"/>
    <property type="evidence" value="ECO:0007669"/>
    <property type="project" value="TreeGrafter"/>
</dbReference>
<evidence type="ECO:0000256" key="1">
    <source>
        <dbReference type="ARBA" id="ARBA00022884"/>
    </source>
</evidence>
<dbReference type="EMBL" id="KZ992887">
    <property type="protein sequence ID" value="RKP06414.1"/>
    <property type="molecule type" value="Genomic_DNA"/>
</dbReference>
<feature type="compositionally biased region" description="Basic and acidic residues" evidence="3">
    <location>
        <begin position="227"/>
        <end position="241"/>
    </location>
</feature>
<evidence type="ECO:0000313" key="6">
    <source>
        <dbReference type="Proteomes" id="UP000271241"/>
    </source>
</evidence>
<feature type="compositionally biased region" description="Basic and acidic residues" evidence="3">
    <location>
        <begin position="38"/>
        <end position="48"/>
    </location>
</feature>
<protein>
    <recommendedName>
        <fullName evidence="4">RRM domain-containing protein</fullName>
    </recommendedName>
</protein>
<dbReference type="Gene3D" id="3.30.70.330">
    <property type="match status" value="1"/>
</dbReference>
<dbReference type="SMART" id="SM00360">
    <property type="entry name" value="RRM"/>
    <property type="match status" value="1"/>
</dbReference>
<dbReference type="InterPro" id="IPR035979">
    <property type="entry name" value="RBD_domain_sf"/>
</dbReference>
<dbReference type="AlphaFoldDB" id="A0A4P9XKS1"/>
<dbReference type="STRING" id="78915.A0A4P9XKS1"/>
<dbReference type="InterPro" id="IPR034228">
    <property type="entry name" value="Nop6_RRM"/>
</dbReference>
<evidence type="ECO:0000256" key="2">
    <source>
        <dbReference type="PROSITE-ProRule" id="PRU00176"/>
    </source>
</evidence>
<organism evidence="5 6">
    <name type="scientific">Thamnocephalis sphaerospora</name>
    <dbReference type="NCBI Taxonomy" id="78915"/>
    <lineage>
        <taxon>Eukaryota</taxon>
        <taxon>Fungi</taxon>
        <taxon>Fungi incertae sedis</taxon>
        <taxon>Zoopagomycota</taxon>
        <taxon>Zoopagomycotina</taxon>
        <taxon>Zoopagomycetes</taxon>
        <taxon>Zoopagales</taxon>
        <taxon>Sigmoideomycetaceae</taxon>
        <taxon>Thamnocephalis</taxon>
    </lineage>
</organism>
<feature type="region of interest" description="Disordered" evidence="3">
    <location>
        <begin position="64"/>
        <end position="141"/>
    </location>
</feature>
<name>A0A4P9XKS1_9FUNG</name>
<dbReference type="InterPro" id="IPR000504">
    <property type="entry name" value="RRM_dom"/>
</dbReference>
<dbReference type="PROSITE" id="PS50102">
    <property type="entry name" value="RRM"/>
    <property type="match status" value="1"/>
</dbReference>
<dbReference type="GO" id="GO:0005730">
    <property type="term" value="C:nucleolus"/>
    <property type="evidence" value="ECO:0007669"/>
    <property type="project" value="TreeGrafter"/>
</dbReference>
<evidence type="ECO:0000256" key="3">
    <source>
        <dbReference type="SAM" id="MobiDB-lite"/>
    </source>
</evidence>
<dbReference type="GO" id="GO:0019843">
    <property type="term" value="F:rRNA binding"/>
    <property type="evidence" value="ECO:0007669"/>
    <property type="project" value="TreeGrafter"/>
</dbReference>
<accession>A0A4P9XKS1</accession>
<dbReference type="Pfam" id="PF00076">
    <property type="entry name" value="RRM_1"/>
    <property type="match status" value="1"/>
</dbReference>
<dbReference type="PANTHER" id="PTHR23236">
    <property type="entry name" value="EUKARYOTIC TRANSLATION INITIATION FACTOR 4B/4H"/>
    <property type="match status" value="1"/>
</dbReference>
<feature type="region of interest" description="Disordered" evidence="3">
    <location>
        <begin position="214"/>
        <end position="257"/>
    </location>
</feature>
<dbReference type="Proteomes" id="UP000271241">
    <property type="component" value="Unassembled WGS sequence"/>
</dbReference>
<keyword evidence="6" id="KW-1185">Reference proteome</keyword>
<feature type="compositionally biased region" description="Basic and acidic residues" evidence="3">
    <location>
        <begin position="105"/>
        <end position="114"/>
    </location>
</feature>
<keyword evidence="1 2" id="KW-0694">RNA-binding</keyword>
<proteinExistence type="predicted"/>
<feature type="domain" description="RRM" evidence="4">
    <location>
        <begin position="139"/>
        <end position="216"/>
    </location>
</feature>
<dbReference type="PANTHER" id="PTHR23236:SF51">
    <property type="entry name" value="NUCLEOLAR PROTEIN 6"/>
    <property type="match status" value="1"/>
</dbReference>
<dbReference type="OrthoDB" id="167718at2759"/>
<reference evidence="6" key="1">
    <citation type="journal article" date="2018" name="Nat. Microbiol.">
        <title>Leveraging single-cell genomics to expand the fungal tree of life.</title>
        <authorList>
            <person name="Ahrendt S.R."/>
            <person name="Quandt C.A."/>
            <person name="Ciobanu D."/>
            <person name="Clum A."/>
            <person name="Salamov A."/>
            <person name="Andreopoulos B."/>
            <person name="Cheng J.F."/>
            <person name="Woyke T."/>
            <person name="Pelin A."/>
            <person name="Henrissat B."/>
            <person name="Reynolds N.K."/>
            <person name="Benny G.L."/>
            <person name="Smith M.E."/>
            <person name="James T.Y."/>
            <person name="Grigoriev I.V."/>
        </authorList>
    </citation>
    <scope>NUCLEOTIDE SEQUENCE [LARGE SCALE GENOMIC DNA]</scope>
    <source>
        <strain evidence="6">RSA 1356</strain>
    </source>
</reference>
<sequence>MPTEKIETAAAVADNEKRQTKRQKKADAFRRGGSKKKPASEEKPKVAVDVDEAVAPDLKVLAADSGHLLVADGVTDGKSAKTRASDGKASKRRKRKTAPESSEPAEEKRVEEKKSKKPRVASQATGSQQGEHGDKKRRYIVFVGRMPRDAKRADIEKHFVSAGTPVDVRMLTDKVTGESRGCGFLEFGDADSLGRALNLHASRFKGKKITVELTVGGGGKSNQRQQRIREKNEKLQEERRRQEKRKKQAAAREDAEA</sequence>
<evidence type="ECO:0000313" key="5">
    <source>
        <dbReference type="EMBL" id="RKP06414.1"/>
    </source>
</evidence>
<feature type="region of interest" description="Disordered" evidence="3">
    <location>
        <begin position="1"/>
        <end position="48"/>
    </location>
</feature>
<evidence type="ECO:0000259" key="4">
    <source>
        <dbReference type="PROSITE" id="PS50102"/>
    </source>
</evidence>
<dbReference type="InterPro" id="IPR012677">
    <property type="entry name" value="Nucleotide-bd_a/b_plait_sf"/>
</dbReference>
<dbReference type="SUPFAM" id="SSF54928">
    <property type="entry name" value="RNA-binding domain, RBD"/>
    <property type="match status" value="1"/>
</dbReference>
<gene>
    <name evidence="5" type="ORF">THASP1DRAFT_31765</name>
</gene>